<name>A0A2G5VFL8_9PELO</name>
<evidence type="ECO:0000313" key="2">
    <source>
        <dbReference type="EMBL" id="PIC50547.1"/>
    </source>
</evidence>
<comment type="caution">
    <text evidence="2">The sequence shown here is derived from an EMBL/GenBank/DDBJ whole genome shotgun (WGS) entry which is preliminary data.</text>
</comment>
<feature type="region of interest" description="Disordered" evidence="1">
    <location>
        <begin position="1"/>
        <end position="67"/>
    </location>
</feature>
<dbReference type="Proteomes" id="UP000230233">
    <property type="component" value="Chromosome I"/>
</dbReference>
<evidence type="ECO:0000313" key="3">
    <source>
        <dbReference type="Proteomes" id="UP000230233"/>
    </source>
</evidence>
<accession>A0A2G5VFL8</accession>
<sequence>MGSKQDATSKRGAAWFPEPTSQDFEDKDSFSRAGCEEFESNDENKERKSSSVTPMVDGFSDTYMQIR</sequence>
<proteinExistence type="predicted"/>
<dbReference type="AlphaFoldDB" id="A0A2G5VFL8"/>
<reference evidence="3" key="1">
    <citation type="submission" date="2017-10" db="EMBL/GenBank/DDBJ databases">
        <title>Rapid genome shrinkage in a self-fertile nematode reveals novel sperm competition proteins.</title>
        <authorList>
            <person name="Yin D."/>
            <person name="Schwarz E.M."/>
            <person name="Thomas C.G."/>
            <person name="Felde R.L."/>
            <person name="Korf I.F."/>
            <person name="Cutter A.D."/>
            <person name="Schartner C.M."/>
            <person name="Ralston E.J."/>
            <person name="Meyer B.J."/>
            <person name="Haag E.S."/>
        </authorList>
    </citation>
    <scope>NUCLEOTIDE SEQUENCE [LARGE SCALE GENOMIC DNA]</scope>
    <source>
        <strain evidence="3">JU1422</strain>
    </source>
</reference>
<evidence type="ECO:0000256" key="1">
    <source>
        <dbReference type="SAM" id="MobiDB-lite"/>
    </source>
</evidence>
<keyword evidence="3" id="KW-1185">Reference proteome</keyword>
<protein>
    <submittedName>
        <fullName evidence="2">Uncharacterized protein</fullName>
    </submittedName>
</protein>
<gene>
    <name evidence="2" type="primary">Cnig_chr_I.g1406</name>
    <name evidence="2" type="ORF">B9Z55_001406</name>
</gene>
<organism evidence="2 3">
    <name type="scientific">Caenorhabditis nigoni</name>
    <dbReference type="NCBI Taxonomy" id="1611254"/>
    <lineage>
        <taxon>Eukaryota</taxon>
        <taxon>Metazoa</taxon>
        <taxon>Ecdysozoa</taxon>
        <taxon>Nematoda</taxon>
        <taxon>Chromadorea</taxon>
        <taxon>Rhabditida</taxon>
        <taxon>Rhabditina</taxon>
        <taxon>Rhabditomorpha</taxon>
        <taxon>Rhabditoidea</taxon>
        <taxon>Rhabditidae</taxon>
        <taxon>Peloderinae</taxon>
        <taxon>Caenorhabditis</taxon>
    </lineage>
</organism>
<dbReference type="EMBL" id="PDUG01000001">
    <property type="protein sequence ID" value="PIC50547.1"/>
    <property type="molecule type" value="Genomic_DNA"/>
</dbReference>